<dbReference type="PANTHER" id="PTHR10343:SF84">
    <property type="entry name" value="5'-AMP-ACTIVATED PROTEIN KINASE SUBUNIT BETA-1"/>
    <property type="match status" value="1"/>
</dbReference>
<dbReference type="InterPro" id="IPR026444">
    <property type="entry name" value="Secre_tail"/>
</dbReference>
<dbReference type="NCBIfam" id="TIGR04183">
    <property type="entry name" value="Por_Secre_tail"/>
    <property type="match status" value="1"/>
</dbReference>
<dbReference type="InterPro" id="IPR013783">
    <property type="entry name" value="Ig-like_fold"/>
</dbReference>
<reference evidence="3" key="1">
    <citation type="journal article" date="2014" name="Int. J. Syst. Evol. Microbiol.">
        <title>Complete genome sequence of Corynebacterium casei LMG S-19264T (=DSM 44701T), isolated from a smear-ripened cheese.</title>
        <authorList>
            <consortium name="US DOE Joint Genome Institute (JGI-PGF)"/>
            <person name="Walter F."/>
            <person name="Albersmeier A."/>
            <person name="Kalinowski J."/>
            <person name="Ruckert C."/>
        </authorList>
    </citation>
    <scope>NUCLEOTIDE SEQUENCE</scope>
    <source>
        <strain evidence="3">NBRC 108769</strain>
    </source>
</reference>
<keyword evidence="4" id="KW-1185">Reference proteome</keyword>
<gene>
    <name evidence="3" type="ORF">GCM10007940_22540</name>
</gene>
<name>A0AA37WFH3_9BACT</name>
<organism evidence="3 4">
    <name type="scientific">Portibacter lacus</name>
    <dbReference type="NCBI Taxonomy" id="1099794"/>
    <lineage>
        <taxon>Bacteria</taxon>
        <taxon>Pseudomonadati</taxon>
        <taxon>Bacteroidota</taxon>
        <taxon>Saprospiria</taxon>
        <taxon>Saprospirales</taxon>
        <taxon>Haliscomenobacteraceae</taxon>
        <taxon>Portibacter</taxon>
    </lineage>
</organism>
<dbReference type="SUPFAM" id="SSF81296">
    <property type="entry name" value="E set domains"/>
    <property type="match status" value="3"/>
</dbReference>
<dbReference type="CDD" id="cd02859">
    <property type="entry name" value="E_set_AMPKbeta_like_N"/>
    <property type="match status" value="1"/>
</dbReference>
<feature type="domain" description="CBM20" evidence="2">
    <location>
        <begin position="694"/>
        <end position="782"/>
    </location>
</feature>
<dbReference type="Proteomes" id="UP001156666">
    <property type="component" value="Unassembled WGS sequence"/>
</dbReference>
<comment type="similarity">
    <text evidence="1">Belongs to the 5'-AMP-activated protein kinase beta subunit family.</text>
</comment>
<dbReference type="GO" id="GO:0004553">
    <property type="term" value="F:hydrolase activity, hydrolyzing O-glycosyl compounds"/>
    <property type="evidence" value="ECO:0007669"/>
    <property type="project" value="InterPro"/>
</dbReference>
<dbReference type="PANTHER" id="PTHR10343">
    <property type="entry name" value="5'-AMP-ACTIVATED PROTEIN KINASE , BETA SUBUNIT"/>
    <property type="match status" value="1"/>
</dbReference>
<dbReference type="InterPro" id="IPR002044">
    <property type="entry name" value="CBM20"/>
</dbReference>
<dbReference type="Gene3D" id="2.60.40.10">
    <property type="entry name" value="Immunoglobulins"/>
    <property type="match status" value="3"/>
</dbReference>
<accession>A0AA37WFH3</accession>
<dbReference type="InterPro" id="IPR050827">
    <property type="entry name" value="CRP1_MDG1_kinase"/>
</dbReference>
<evidence type="ECO:0000313" key="4">
    <source>
        <dbReference type="Proteomes" id="UP001156666"/>
    </source>
</evidence>
<dbReference type="AlphaFoldDB" id="A0AA37WFH3"/>
<reference evidence="3" key="2">
    <citation type="submission" date="2023-01" db="EMBL/GenBank/DDBJ databases">
        <title>Draft genome sequence of Portibacter lacus strain NBRC 108769.</title>
        <authorList>
            <person name="Sun Q."/>
            <person name="Mori K."/>
        </authorList>
    </citation>
    <scope>NUCLEOTIDE SEQUENCE</scope>
    <source>
        <strain evidence="3">NBRC 108769</strain>
    </source>
</reference>
<dbReference type="SMART" id="SM01065">
    <property type="entry name" value="CBM_2"/>
    <property type="match status" value="3"/>
</dbReference>
<comment type="caution">
    <text evidence="3">The sequence shown here is derived from an EMBL/GenBank/DDBJ whole genome shotgun (WGS) entry which is preliminary data.</text>
</comment>
<dbReference type="InterPro" id="IPR004193">
    <property type="entry name" value="Glyco_hydro_13_N"/>
</dbReference>
<evidence type="ECO:0000259" key="2">
    <source>
        <dbReference type="SMART" id="SM01065"/>
    </source>
</evidence>
<proteinExistence type="inferred from homology"/>
<protein>
    <recommendedName>
        <fullName evidence="2">CBM20 domain-containing protein</fullName>
    </recommendedName>
</protein>
<dbReference type="EMBL" id="BSOH01000014">
    <property type="protein sequence ID" value="GLR17639.1"/>
    <property type="molecule type" value="Genomic_DNA"/>
</dbReference>
<evidence type="ECO:0000256" key="1">
    <source>
        <dbReference type="ARBA" id="ARBA00010926"/>
    </source>
</evidence>
<feature type="domain" description="CBM20" evidence="2">
    <location>
        <begin position="462"/>
        <end position="544"/>
    </location>
</feature>
<dbReference type="InterPro" id="IPR014756">
    <property type="entry name" value="Ig_E-set"/>
</dbReference>
<evidence type="ECO:0000313" key="3">
    <source>
        <dbReference type="EMBL" id="GLR17639.1"/>
    </source>
</evidence>
<dbReference type="Pfam" id="PF18962">
    <property type="entry name" value="Por_Secre_tail"/>
    <property type="match status" value="1"/>
</dbReference>
<feature type="domain" description="CBM20" evidence="2">
    <location>
        <begin position="176"/>
        <end position="262"/>
    </location>
</feature>
<dbReference type="GO" id="GO:0005975">
    <property type="term" value="P:carbohydrate metabolic process"/>
    <property type="evidence" value="ECO:0007669"/>
    <property type="project" value="InterPro"/>
</dbReference>
<dbReference type="GO" id="GO:2001070">
    <property type="term" value="F:starch binding"/>
    <property type="evidence" value="ECO:0007669"/>
    <property type="project" value="InterPro"/>
</dbReference>
<dbReference type="Pfam" id="PF02922">
    <property type="entry name" value="CBM_48"/>
    <property type="match status" value="1"/>
</dbReference>
<sequence>MQLNAQIVYDYETEGTSLGFKYFASSLDGEPVPTVANPDMTGNASENVLAFTRAANSDTWAGAVSTTELLAPINATAGGKICIDAYFDHIGTLSVKLEGSTTDTDNWNTTVANTKVNEWETLCFDYDANSIEDNMAPAAGNIYNAIVFFPDFLLAAGTEDVITYLDNITYEGSDGSSNVTFRVDANELTVGESGMFLAGDSINNWSADATPMTDEDGDGVWEVTVSLPAGPVRYKFVNSGDFESLADGSSCTVTDGEFTNRFIEVVPGDIVLPIHFFGSCDSPATVMTRVIFDWETPETTTYYKYFGSSIDGDTAHIVANPDPTDVNDSPNVIQLVKPDGAMTWAGAYASPPPSIPIDVVNGGQICADVYFDHIGNIGFKLEASSTEGPIWLNTVENTEINTWQTVCVDVANPGIEDPFEAAAGHIYGQLVLFTDFGVAPEGKNDTSYIDNIIQISPISAGTNDVTFEVNMNNYTDTFTTVYVSGDFNGWSGESNPMTDEDGDGIWITTLALANGPYEYKFTLDNWTSSEQFDGSDVCTKTTINDDGTFTNRFITVSGSTSVGPVCYESCYDCGASVNITWNVNMTNEEVSSEGVYVAGGAYFGHGDLPAMTDPDGDGIYSITIERELGFTTAYTFINGICLPDWNCKEQIAGQDCAVGEFNDRSLDSVFVDTVISTCFGECSTDGTCSDAAEKYMATFIVDMNAETVGENGVFLSGQLINGWSPDATPMTDEDGDGIYTVTVELPSAIVEYKFVNSGAYESFETEGDCNITDPTGEFINRVLLMEEKDTVLVSYIFNSCELTSGVNDLSFNETLFSINPNVSNDFVRINWNNSEDKTISILNVNGQLLSRNAISNHEMERIINVQGMSPGVYFVRVDTPTSFGIKKMIVNR</sequence>